<keyword evidence="1" id="KW-0121">Carboxypeptidase</keyword>
<evidence type="ECO:0000313" key="2">
    <source>
        <dbReference type="Proteomes" id="UP000005589"/>
    </source>
</evidence>
<dbReference type="EMBL" id="AFFN01000031">
    <property type="protein sequence ID" value="EGJ36108.1"/>
    <property type="molecule type" value="Genomic_DNA"/>
</dbReference>
<keyword evidence="1" id="KW-0645">Protease</keyword>
<sequence length="51" mass="6169">MEKLKIGNSQLYYLTSETIFKDKLLAIQKRVNKHQFQVFNYIRTCIDLVIY</sequence>
<dbReference type="Proteomes" id="UP000005589">
    <property type="component" value="Unassembled WGS sequence"/>
</dbReference>
<reference evidence="1 2" key="1">
    <citation type="submission" date="2011-03" db="EMBL/GenBank/DDBJ databases">
        <authorList>
            <person name="Muzny D."/>
            <person name="Qin X."/>
            <person name="Deng J."/>
            <person name="Jiang H."/>
            <person name="Liu Y."/>
            <person name="Qu J."/>
            <person name="Song X.-Z."/>
            <person name="Zhang L."/>
            <person name="Thornton R."/>
            <person name="Coyle M."/>
            <person name="Francisco L."/>
            <person name="Jackson L."/>
            <person name="Javaid M."/>
            <person name="Korchina V."/>
            <person name="Kovar C."/>
            <person name="Mata R."/>
            <person name="Mathew T."/>
            <person name="Ngo R."/>
            <person name="Nguyen L."/>
            <person name="Nguyen N."/>
            <person name="Okwuonu G."/>
            <person name="Ongeri F."/>
            <person name="Pham C."/>
            <person name="Simmons D."/>
            <person name="Wilczek-Boney K."/>
            <person name="Hale W."/>
            <person name="Jakkamsetti A."/>
            <person name="Pham P."/>
            <person name="Ruth R."/>
            <person name="San Lucas F."/>
            <person name="Warren J."/>
            <person name="Zhang J."/>
            <person name="Zhao Z."/>
            <person name="Zhou C."/>
            <person name="Zhu D."/>
            <person name="Lee S."/>
            <person name="Bess C."/>
            <person name="Blankenburg K."/>
            <person name="Forbes L."/>
            <person name="Fu Q."/>
            <person name="Gubbala S."/>
            <person name="Hirani K."/>
            <person name="Jayaseelan J.C."/>
            <person name="Lara F."/>
            <person name="Munidasa M."/>
            <person name="Palculict T."/>
            <person name="Patil S."/>
            <person name="Pu L.-L."/>
            <person name="Saada N."/>
            <person name="Tang L."/>
            <person name="Weissenberger G."/>
            <person name="Zhu Y."/>
            <person name="Hemphill L."/>
            <person name="Shang Y."/>
            <person name="Youmans B."/>
            <person name="Ayvaz T."/>
            <person name="Ross M."/>
            <person name="Santibanez J."/>
            <person name="Aqrawi P."/>
            <person name="Gross S."/>
            <person name="Joshi V."/>
            <person name="Fowler G."/>
            <person name="Nazareth L."/>
            <person name="Reid J."/>
            <person name="Worley K."/>
            <person name="Petrosino J."/>
            <person name="Highlander S."/>
            <person name="Gibbs R."/>
        </authorList>
    </citation>
    <scope>NUCLEOTIDE SEQUENCE [LARGE SCALE GENOMIC DNA]</scope>
    <source>
        <strain evidence="1 2">SK355</strain>
    </source>
</reference>
<dbReference type="HOGENOM" id="CLU_3104526_0_0_9"/>
<organism evidence="1 2">
    <name type="scientific">Streptococcus sanguinis SK355</name>
    <dbReference type="NCBI Taxonomy" id="888816"/>
    <lineage>
        <taxon>Bacteria</taxon>
        <taxon>Bacillati</taxon>
        <taxon>Bacillota</taxon>
        <taxon>Bacilli</taxon>
        <taxon>Lactobacillales</taxon>
        <taxon>Streptococcaceae</taxon>
        <taxon>Streptococcus</taxon>
    </lineage>
</organism>
<dbReference type="GO" id="GO:0009002">
    <property type="term" value="F:serine-type D-Ala-D-Ala carboxypeptidase activity"/>
    <property type="evidence" value="ECO:0007669"/>
    <property type="project" value="UniProtKB-EC"/>
</dbReference>
<comment type="caution">
    <text evidence="1">The sequence shown here is derived from an EMBL/GenBank/DDBJ whole genome shotgun (WGS) entry which is preliminary data.</text>
</comment>
<evidence type="ECO:0000313" key="1">
    <source>
        <dbReference type="EMBL" id="EGJ36108.1"/>
    </source>
</evidence>
<dbReference type="EC" id="3.4.16.4" evidence="1"/>
<keyword evidence="1" id="KW-0378">Hydrolase</keyword>
<gene>
    <name evidence="1" type="ORF">HMPREF9389_2217</name>
</gene>
<dbReference type="AlphaFoldDB" id="F3UTQ9"/>
<accession>F3UTQ9</accession>
<name>F3UTQ9_STRSA</name>
<proteinExistence type="predicted"/>
<dbReference type="STRING" id="888816.HMPREF9389_2217"/>
<protein>
    <submittedName>
        <fullName evidence="1">Serine-type D-Ala-D-Ala carboxypeptidase</fullName>
        <ecNumber evidence="1">3.4.16.4</ecNumber>
    </submittedName>
</protein>